<organism evidence="1 2">
    <name type="scientific">Pleurodeles waltl</name>
    <name type="common">Iberian ribbed newt</name>
    <dbReference type="NCBI Taxonomy" id="8319"/>
    <lineage>
        <taxon>Eukaryota</taxon>
        <taxon>Metazoa</taxon>
        <taxon>Chordata</taxon>
        <taxon>Craniata</taxon>
        <taxon>Vertebrata</taxon>
        <taxon>Euteleostomi</taxon>
        <taxon>Amphibia</taxon>
        <taxon>Batrachia</taxon>
        <taxon>Caudata</taxon>
        <taxon>Salamandroidea</taxon>
        <taxon>Salamandridae</taxon>
        <taxon>Pleurodelinae</taxon>
        <taxon>Pleurodeles</taxon>
    </lineage>
</organism>
<dbReference type="AlphaFoldDB" id="A0AAV7S717"/>
<proteinExistence type="predicted"/>
<dbReference type="Proteomes" id="UP001066276">
    <property type="component" value="Chromosome 4_2"/>
</dbReference>
<accession>A0AAV7S717</accession>
<evidence type="ECO:0000313" key="2">
    <source>
        <dbReference type="Proteomes" id="UP001066276"/>
    </source>
</evidence>
<gene>
    <name evidence="1" type="ORF">NDU88_000247</name>
</gene>
<protein>
    <submittedName>
        <fullName evidence="1">Uncharacterized protein</fullName>
    </submittedName>
</protein>
<dbReference type="EMBL" id="JANPWB010000008">
    <property type="protein sequence ID" value="KAJ1159742.1"/>
    <property type="molecule type" value="Genomic_DNA"/>
</dbReference>
<sequence>MEVTTPSLANLMAAIQGQKAEAVNKIDAVAFTVNLLREHLWKVSDRMTTAEQNVDTLQHEVCCLCTTASDLKKLMARFDECIEDPEW</sequence>
<reference evidence="1" key="1">
    <citation type="journal article" date="2022" name="bioRxiv">
        <title>Sequencing and chromosome-scale assembly of the giantPleurodeles waltlgenome.</title>
        <authorList>
            <person name="Brown T."/>
            <person name="Elewa A."/>
            <person name="Iarovenko S."/>
            <person name="Subramanian E."/>
            <person name="Araus A.J."/>
            <person name="Petzold A."/>
            <person name="Susuki M."/>
            <person name="Suzuki K.-i.T."/>
            <person name="Hayashi T."/>
            <person name="Toyoda A."/>
            <person name="Oliveira C."/>
            <person name="Osipova E."/>
            <person name="Leigh N.D."/>
            <person name="Simon A."/>
            <person name="Yun M.H."/>
        </authorList>
    </citation>
    <scope>NUCLEOTIDE SEQUENCE</scope>
    <source>
        <strain evidence="1">20211129_DDA</strain>
        <tissue evidence="1">Liver</tissue>
    </source>
</reference>
<evidence type="ECO:0000313" key="1">
    <source>
        <dbReference type="EMBL" id="KAJ1159742.1"/>
    </source>
</evidence>
<name>A0AAV7S717_PLEWA</name>
<keyword evidence="2" id="KW-1185">Reference proteome</keyword>
<comment type="caution">
    <text evidence="1">The sequence shown here is derived from an EMBL/GenBank/DDBJ whole genome shotgun (WGS) entry which is preliminary data.</text>
</comment>